<sequence length="572" mass="62100">MDSGSATADTRTLTGVPSKTGSLKTGITSTPELDQVEHVDAEKAPSAAEATPNAVPDGVLEGVRLMLVFLAMMLSVFMFALDQSIVSTAIPVIVSQYNRFDAVAWIVTAYFLTQCGLILLVGQLLTVIKAKWILLGAIFFFELGSLLCAVANSMDMLIASRAIQGIGASGMFVSIIAIIAVVTRVEKRAAFMAGFGFVFVIASVIGPLLGGVFTEQLSWRWCFWINLPIGGLAAVAVVFLLPAHDPVRRENSPKNLREALRRMDWLGSALAMLFVTCLLLALQWGGNEYAWSNWRIPLLFTLGGLLCIAFFAWEWYFNEDALIPRDLMTNRTVVNASGAIFMLMMVMLGGTYQLPLFYQATRNHSAQKSGIDIIPFMIMTCIGIFVSGGAVTKWGRYYPFFIIGPPIAAAGVGMLYVIDAKTTSAFIIGAQILGGFGIGLTFQNLIMSTQAEYAPRPELIPQATGVVSFFQLTGAALGIGIVNTVQSVYLNRYIPQFAPTAPFEIVRRSTQAMWQIDLPTEVRDQVVHAYTAAISKSYIPILVGLVLTLVFGALIRNHNMLKLGGAANMHMA</sequence>
<feature type="transmembrane region" description="Helical" evidence="6">
    <location>
        <begin position="102"/>
        <end position="126"/>
    </location>
</feature>
<proteinExistence type="predicted"/>
<dbReference type="InterPro" id="IPR020846">
    <property type="entry name" value="MFS_dom"/>
</dbReference>
<feature type="transmembrane region" description="Helical" evidence="6">
    <location>
        <begin position="296"/>
        <end position="316"/>
    </location>
</feature>
<evidence type="ECO:0000256" key="5">
    <source>
        <dbReference type="SAM" id="MobiDB-lite"/>
    </source>
</evidence>
<dbReference type="GeneID" id="28980753"/>
<feature type="transmembrane region" description="Helical" evidence="6">
    <location>
        <begin position="162"/>
        <end position="183"/>
    </location>
</feature>
<dbReference type="InterPro" id="IPR011701">
    <property type="entry name" value="MFS"/>
</dbReference>
<dbReference type="EMBL" id="KQ087179">
    <property type="protein sequence ID" value="KLT45963.1"/>
    <property type="molecule type" value="Genomic_DNA"/>
</dbReference>
<feature type="transmembrane region" description="Helical" evidence="6">
    <location>
        <begin position="425"/>
        <end position="446"/>
    </location>
</feature>
<keyword evidence="9" id="KW-1185">Reference proteome</keyword>
<organism evidence="8 9">
    <name type="scientific">Cutaneotrichosporon oleaginosum</name>
    <dbReference type="NCBI Taxonomy" id="879819"/>
    <lineage>
        <taxon>Eukaryota</taxon>
        <taxon>Fungi</taxon>
        <taxon>Dikarya</taxon>
        <taxon>Basidiomycota</taxon>
        <taxon>Agaricomycotina</taxon>
        <taxon>Tremellomycetes</taxon>
        <taxon>Trichosporonales</taxon>
        <taxon>Trichosporonaceae</taxon>
        <taxon>Cutaneotrichosporon</taxon>
    </lineage>
</organism>
<evidence type="ECO:0000256" key="3">
    <source>
        <dbReference type="ARBA" id="ARBA00022989"/>
    </source>
</evidence>
<dbReference type="Gene3D" id="1.20.1250.20">
    <property type="entry name" value="MFS general substrate transporter like domains"/>
    <property type="match status" value="1"/>
</dbReference>
<gene>
    <name evidence="8" type="ORF">CC85DRAFT_239743</name>
</gene>
<dbReference type="CDD" id="cd17502">
    <property type="entry name" value="MFS_Azr1_MDR_like"/>
    <property type="match status" value="1"/>
</dbReference>
<keyword evidence="3 6" id="KW-1133">Transmembrane helix</keyword>
<feature type="domain" description="Major facilitator superfamily (MFS) profile" evidence="7">
    <location>
        <begin position="68"/>
        <end position="560"/>
    </location>
</feature>
<feature type="region of interest" description="Disordered" evidence="5">
    <location>
        <begin position="1"/>
        <end position="27"/>
    </location>
</feature>
<feature type="transmembrane region" description="Helical" evidence="6">
    <location>
        <begin position="62"/>
        <end position="81"/>
    </location>
</feature>
<dbReference type="Pfam" id="PF07690">
    <property type="entry name" value="MFS_1"/>
    <property type="match status" value="1"/>
</dbReference>
<dbReference type="AlphaFoldDB" id="A0A0J0XY47"/>
<keyword evidence="4 6" id="KW-0472">Membrane</keyword>
<feature type="transmembrane region" description="Helical" evidence="6">
    <location>
        <begin position="221"/>
        <end position="243"/>
    </location>
</feature>
<dbReference type="GO" id="GO:0022857">
    <property type="term" value="F:transmembrane transporter activity"/>
    <property type="evidence" value="ECO:0007669"/>
    <property type="project" value="InterPro"/>
</dbReference>
<name>A0A0J0XY47_9TREE</name>
<protein>
    <submittedName>
        <fullName evidence="8">Transporter</fullName>
    </submittedName>
</protein>
<evidence type="ECO:0000256" key="1">
    <source>
        <dbReference type="ARBA" id="ARBA00004141"/>
    </source>
</evidence>
<feature type="transmembrane region" description="Helical" evidence="6">
    <location>
        <begin position="336"/>
        <end position="358"/>
    </location>
</feature>
<evidence type="ECO:0000256" key="4">
    <source>
        <dbReference type="ARBA" id="ARBA00023136"/>
    </source>
</evidence>
<dbReference type="GO" id="GO:0005886">
    <property type="term" value="C:plasma membrane"/>
    <property type="evidence" value="ECO:0007669"/>
    <property type="project" value="TreeGrafter"/>
</dbReference>
<dbReference type="OrthoDB" id="10021397at2759"/>
<feature type="transmembrane region" description="Helical" evidence="6">
    <location>
        <begin position="397"/>
        <end position="418"/>
    </location>
</feature>
<evidence type="ECO:0000256" key="2">
    <source>
        <dbReference type="ARBA" id="ARBA00022692"/>
    </source>
</evidence>
<evidence type="ECO:0000313" key="8">
    <source>
        <dbReference type="EMBL" id="KLT45963.1"/>
    </source>
</evidence>
<dbReference type="InterPro" id="IPR036259">
    <property type="entry name" value="MFS_trans_sf"/>
</dbReference>
<evidence type="ECO:0000259" key="7">
    <source>
        <dbReference type="PROSITE" id="PS50850"/>
    </source>
</evidence>
<dbReference type="Proteomes" id="UP000053611">
    <property type="component" value="Unassembled WGS sequence"/>
</dbReference>
<dbReference type="PROSITE" id="PS50850">
    <property type="entry name" value="MFS"/>
    <property type="match status" value="1"/>
</dbReference>
<evidence type="ECO:0000256" key="6">
    <source>
        <dbReference type="SAM" id="Phobius"/>
    </source>
</evidence>
<dbReference type="Gene3D" id="1.20.1720.10">
    <property type="entry name" value="Multidrug resistance protein D"/>
    <property type="match status" value="1"/>
</dbReference>
<dbReference type="PANTHER" id="PTHR23501">
    <property type="entry name" value="MAJOR FACILITATOR SUPERFAMILY"/>
    <property type="match status" value="1"/>
</dbReference>
<dbReference type="SUPFAM" id="SSF103473">
    <property type="entry name" value="MFS general substrate transporter"/>
    <property type="match status" value="2"/>
</dbReference>
<keyword evidence="2 6" id="KW-0812">Transmembrane</keyword>
<feature type="transmembrane region" description="Helical" evidence="6">
    <location>
        <begin position="370"/>
        <end position="391"/>
    </location>
</feature>
<accession>A0A0J0XY47</accession>
<feature type="transmembrane region" description="Helical" evidence="6">
    <location>
        <begin position="466"/>
        <end position="485"/>
    </location>
</feature>
<feature type="transmembrane region" description="Helical" evidence="6">
    <location>
        <begin position="538"/>
        <end position="555"/>
    </location>
</feature>
<dbReference type="PANTHER" id="PTHR23501:SF198">
    <property type="entry name" value="AZOLE RESISTANCE PROTEIN 1-RELATED"/>
    <property type="match status" value="1"/>
</dbReference>
<evidence type="ECO:0000313" key="9">
    <source>
        <dbReference type="Proteomes" id="UP000053611"/>
    </source>
</evidence>
<feature type="transmembrane region" description="Helical" evidence="6">
    <location>
        <begin position="263"/>
        <end position="284"/>
    </location>
</feature>
<comment type="subcellular location">
    <subcellularLocation>
        <location evidence="1">Membrane</location>
        <topology evidence="1">Multi-pass membrane protein</topology>
    </subcellularLocation>
</comment>
<reference evidence="8 9" key="1">
    <citation type="submission" date="2015-03" db="EMBL/GenBank/DDBJ databases">
        <title>Genomics and transcriptomics of the oil-accumulating basidiomycete yeast T. oleaginosus allow insights into substrate utilization and the diverse evolutionary trajectories of mating systems in fungi.</title>
        <authorList>
            <consortium name="DOE Joint Genome Institute"/>
            <person name="Kourist R."/>
            <person name="Kracht O."/>
            <person name="Bracharz F."/>
            <person name="Lipzen A."/>
            <person name="Nolan M."/>
            <person name="Ohm R."/>
            <person name="Grigoriev I."/>
            <person name="Sun S."/>
            <person name="Heitman J."/>
            <person name="Bruck T."/>
            <person name="Nowrousian M."/>
        </authorList>
    </citation>
    <scope>NUCLEOTIDE SEQUENCE [LARGE SCALE GENOMIC DNA]</scope>
    <source>
        <strain evidence="8 9">IBC0246</strain>
    </source>
</reference>
<feature type="transmembrane region" description="Helical" evidence="6">
    <location>
        <begin position="132"/>
        <end position="150"/>
    </location>
</feature>
<feature type="transmembrane region" description="Helical" evidence="6">
    <location>
        <begin position="189"/>
        <end position="209"/>
    </location>
</feature>